<feature type="transmembrane region" description="Helical" evidence="6">
    <location>
        <begin position="12"/>
        <end position="30"/>
    </location>
</feature>
<dbReference type="AlphaFoldDB" id="N9LQL6"/>
<dbReference type="RefSeq" id="WP_005218930.1">
    <property type="nucleotide sequence ID" value="NZ_KB850089.1"/>
</dbReference>
<proteinExistence type="predicted"/>
<feature type="transmembrane region" description="Helical" evidence="6">
    <location>
        <begin position="112"/>
        <end position="129"/>
    </location>
</feature>
<feature type="transmembrane region" description="Helical" evidence="6">
    <location>
        <begin position="356"/>
        <end position="375"/>
    </location>
</feature>
<keyword evidence="4 6" id="KW-1133">Transmembrane helix</keyword>
<evidence type="ECO:0000256" key="5">
    <source>
        <dbReference type="ARBA" id="ARBA00023136"/>
    </source>
</evidence>
<dbReference type="InterPro" id="IPR002797">
    <property type="entry name" value="Polysacc_synth"/>
</dbReference>
<feature type="transmembrane region" description="Helical" evidence="6">
    <location>
        <begin position="42"/>
        <end position="63"/>
    </location>
</feature>
<evidence type="ECO:0000256" key="1">
    <source>
        <dbReference type="ARBA" id="ARBA00004651"/>
    </source>
</evidence>
<dbReference type="PANTHER" id="PTHR30250">
    <property type="entry name" value="PST FAMILY PREDICTED COLANIC ACID TRANSPORTER"/>
    <property type="match status" value="1"/>
</dbReference>
<dbReference type="PANTHER" id="PTHR30250:SF11">
    <property type="entry name" value="O-ANTIGEN TRANSPORTER-RELATED"/>
    <property type="match status" value="1"/>
</dbReference>
<dbReference type="HOGENOM" id="CLU_050201_0_0_6"/>
<feature type="transmembrane region" description="Helical" evidence="6">
    <location>
        <begin position="291"/>
        <end position="311"/>
    </location>
</feature>
<evidence type="ECO:0000256" key="2">
    <source>
        <dbReference type="ARBA" id="ARBA00022475"/>
    </source>
</evidence>
<evidence type="ECO:0000256" key="4">
    <source>
        <dbReference type="ARBA" id="ARBA00022989"/>
    </source>
</evidence>
<accession>N9LQL6</accession>
<evidence type="ECO:0000256" key="6">
    <source>
        <dbReference type="SAM" id="Phobius"/>
    </source>
</evidence>
<gene>
    <name evidence="7" type="ORF">F900_03163</name>
</gene>
<organism evidence="7 8">
    <name type="scientific">Acinetobacter modestus</name>
    <dbReference type="NCBI Taxonomy" id="1776740"/>
    <lineage>
        <taxon>Bacteria</taxon>
        <taxon>Pseudomonadati</taxon>
        <taxon>Pseudomonadota</taxon>
        <taxon>Gammaproteobacteria</taxon>
        <taxon>Moraxellales</taxon>
        <taxon>Moraxellaceae</taxon>
        <taxon>Acinetobacter</taxon>
    </lineage>
</organism>
<keyword evidence="5 6" id="KW-0472">Membrane</keyword>
<keyword evidence="3 6" id="KW-0812">Transmembrane</keyword>
<comment type="subcellular location">
    <subcellularLocation>
        <location evidence="1">Cell membrane</location>
        <topology evidence="1">Multi-pass membrane protein</topology>
    </subcellularLocation>
</comment>
<reference evidence="7 8" key="1">
    <citation type="submission" date="2013-02" db="EMBL/GenBank/DDBJ databases">
        <title>The Genome Sequence of Acinetobacter sp. ANC 3862.</title>
        <authorList>
            <consortium name="The Broad Institute Genome Sequencing Platform"/>
            <consortium name="The Broad Institute Genome Sequencing Center for Infectious Disease"/>
            <person name="Cerqueira G."/>
            <person name="Feldgarden M."/>
            <person name="Courvalin P."/>
            <person name="Perichon B."/>
            <person name="Grillot-Courvalin C."/>
            <person name="Clermont D."/>
            <person name="Rocha E."/>
            <person name="Yoon E.-J."/>
            <person name="Nemec A."/>
            <person name="Walker B."/>
            <person name="Young S.K."/>
            <person name="Zeng Q."/>
            <person name="Gargeya S."/>
            <person name="Fitzgerald M."/>
            <person name="Haas B."/>
            <person name="Abouelleil A."/>
            <person name="Alvarado L."/>
            <person name="Arachchi H.M."/>
            <person name="Berlin A.M."/>
            <person name="Chapman S.B."/>
            <person name="Dewar J."/>
            <person name="Goldberg J."/>
            <person name="Griggs A."/>
            <person name="Gujja S."/>
            <person name="Hansen M."/>
            <person name="Howarth C."/>
            <person name="Imamovic A."/>
            <person name="Larimer J."/>
            <person name="McCowan C."/>
            <person name="Murphy C."/>
            <person name="Neiman D."/>
            <person name="Pearson M."/>
            <person name="Priest M."/>
            <person name="Roberts A."/>
            <person name="Saif S."/>
            <person name="Shea T."/>
            <person name="Sisk P."/>
            <person name="Sykes S."/>
            <person name="Wortman J."/>
            <person name="Nusbaum C."/>
            <person name="Birren B."/>
        </authorList>
    </citation>
    <scope>NUCLEOTIDE SEQUENCE [LARGE SCALE GENOMIC DNA]</scope>
    <source>
        <strain evidence="7 8">ANC 3862</strain>
    </source>
</reference>
<feature type="transmembrane region" description="Helical" evidence="6">
    <location>
        <begin position="169"/>
        <end position="193"/>
    </location>
</feature>
<comment type="caution">
    <text evidence="7">The sequence shown here is derived from an EMBL/GenBank/DDBJ whole genome shotgun (WGS) entry which is preliminary data.</text>
</comment>
<evidence type="ECO:0000256" key="3">
    <source>
        <dbReference type="ARBA" id="ARBA00022692"/>
    </source>
</evidence>
<name>N9LQL6_9GAMM</name>
<dbReference type="InterPro" id="IPR050833">
    <property type="entry name" value="Poly_Biosynth_Transport"/>
</dbReference>
<evidence type="ECO:0000313" key="8">
    <source>
        <dbReference type="Proteomes" id="UP000013248"/>
    </source>
</evidence>
<feature type="transmembrane region" description="Helical" evidence="6">
    <location>
        <begin position="141"/>
        <end position="163"/>
    </location>
</feature>
<dbReference type="GO" id="GO:0005886">
    <property type="term" value="C:plasma membrane"/>
    <property type="evidence" value="ECO:0007669"/>
    <property type="project" value="UniProtKB-SubCell"/>
</dbReference>
<protein>
    <submittedName>
        <fullName evidence="7">Uncharacterized protein</fullName>
    </submittedName>
</protein>
<evidence type="ECO:0000313" key="7">
    <source>
        <dbReference type="EMBL" id="ENW98562.1"/>
    </source>
</evidence>
<dbReference type="STRING" id="1217705.F900_03163"/>
<dbReference type="PATRIC" id="fig|1217705.3.peg.3070"/>
<sequence>MLRLISTTFIRQILAGILQIATLIILSRILGVTSMGQYTLAILLPTLLSQILSFGLQSANIYGIGRKKINENQALYVNLVLLGLISVFSVIFSSIVIYFFGEKFFPNVPIDLIYLSILSIPPLLFFTVLPSLFQATQKFNIFNVLCIVQPLVMLLVIAFLVIFSSDIYMVMYAYTVANYIGFLFLIFCIFKYIKIEIYAVKEFLKKIGAYSLQSHLSNIVTLLNYRSTLFLLGYFTNPYFVGIYTVGLQLVEKLWLPSQAVSTILLPKLSHQLNDEKDGSTALLTLNVARLTFIFTALISLFFVILLPFFVEILFGVKYISSVSIALLLLPGILAWTPSRVLANDLAARGFANINLNNAILVLTINIVLSVILIAKLGFKGAAIATSVAYISDLLLRAYAFNRVTNESVFYNLLPRKSDLFLVRNLLKGFKNVG</sequence>
<feature type="transmembrane region" description="Helical" evidence="6">
    <location>
        <begin position="317"/>
        <end position="336"/>
    </location>
</feature>
<dbReference type="eggNOG" id="COG2244">
    <property type="taxonomic scope" value="Bacteria"/>
</dbReference>
<feature type="transmembrane region" description="Helical" evidence="6">
    <location>
        <begin position="75"/>
        <end position="100"/>
    </location>
</feature>
<dbReference type="Pfam" id="PF01943">
    <property type="entry name" value="Polysacc_synt"/>
    <property type="match status" value="1"/>
</dbReference>
<dbReference type="Proteomes" id="UP000013248">
    <property type="component" value="Unassembled WGS sequence"/>
</dbReference>
<dbReference type="EMBL" id="APRP01000032">
    <property type="protein sequence ID" value="ENW98562.1"/>
    <property type="molecule type" value="Genomic_DNA"/>
</dbReference>
<keyword evidence="2" id="KW-1003">Cell membrane</keyword>